<organism evidence="2">
    <name type="scientific">Mycobacterium sp. (strain MCS)</name>
    <dbReference type="NCBI Taxonomy" id="164756"/>
    <lineage>
        <taxon>Bacteria</taxon>
        <taxon>Bacillati</taxon>
        <taxon>Actinomycetota</taxon>
        <taxon>Actinomycetes</taxon>
        <taxon>Mycobacteriales</taxon>
        <taxon>Mycobacteriaceae</taxon>
        <taxon>Mycobacterium</taxon>
    </lineage>
</organism>
<evidence type="ECO:0000313" key="2">
    <source>
        <dbReference type="EMBL" id="ABG06597.1"/>
    </source>
</evidence>
<gene>
    <name evidence="2" type="ordered locus">Mmcs_0476</name>
</gene>
<name>A0A5Q5BEI0_MYCSS</name>
<dbReference type="AlphaFoldDB" id="A0A5Q5BEI0"/>
<feature type="compositionally biased region" description="Polar residues" evidence="1">
    <location>
        <begin position="1"/>
        <end position="17"/>
    </location>
</feature>
<sequence>MVVSTSLPNEPSGTLHFQMSEPGGTPMLSITRFAERQHRLEIRDSAGGVIGQIRQTSTRGQAFRKARMAVVLESRRQPLACADLTIDPSQNRYANLETPIRGAAGAVIATIERQGGYTGRGDDPLVYELRCAQPTGEPLPMLLLVTAFMHSLYDGVVDRGPFGAVGRWLSRPTWES</sequence>
<dbReference type="EMBL" id="CP000384">
    <property type="protein sequence ID" value="ABG06597.1"/>
    <property type="molecule type" value="Genomic_DNA"/>
</dbReference>
<feature type="region of interest" description="Disordered" evidence="1">
    <location>
        <begin position="1"/>
        <end position="22"/>
    </location>
</feature>
<proteinExistence type="predicted"/>
<protein>
    <submittedName>
        <fullName evidence="2">Uncharacterized protein</fullName>
    </submittedName>
</protein>
<accession>A0A5Q5BEI0</accession>
<reference evidence="2" key="1">
    <citation type="submission" date="2006-06" db="EMBL/GenBank/DDBJ databases">
        <title>Complete sequence of chromosome of Mycobacterium sp. MCS.</title>
        <authorList>
            <consortium name="US DOE Joint Genome Institute"/>
            <person name="Copeland A."/>
            <person name="Lucas S."/>
            <person name="Lapidus A."/>
            <person name="Barry K."/>
            <person name="Detter J.C."/>
            <person name="Glavina del Rio T."/>
            <person name="Hammon N."/>
            <person name="Israni S."/>
            <person name="Dalin E."/>
            <person name="Tice H."/>
            <person name="Pitluck S."/>
            <person name="Martinez M."/>
            <person name="Schmutz J."/>
            <person name="Larimer F."/>
            <person name="Land M."/>
            <person name="Hauser L."/>
            <person name="Kyrpides N."/>
            <person name="Kim E."/>
            <person name="Miller C.D."/>
            <person name="Hughes J.E."/>
            <person name="Anderson A.J."/>
            <person name="Sims R.C."/>
            <person name="Richardson P."/>
        </authorList>
    </citation>
    <scope>NUCLEOTIDE SEQUENCE [LARGE SCALE GENOMIC DNA]</scope>
    <source>
        <strain evidence="2">MCS</strain>
    </source>
</reference>
<evidence type="ECO:0000256" key="1">
    <source>
        <dbReference type="SAM" id="MobiDB-lite"/>
    </source>
</evidence>
<dbReference type="KEGG" id="mmc:Mmcs_0476"/>